<reference evidence="9 10" key="1">
    <citation type="submission" date="2017-03" db="EMBL/GenBank/DDBJ databases">
        <title>Genome sequence of Clostridium oryzae DSM 28571.</title>
        <authorList>
            <person name="Poehlein A."/>
            <person name="Daniel R."/>
        </authorList>
    </citation>
    <scope>NUCLEOTIDE SEQUENCE [LARGE SCALE GENOMIC DNA]</scope>
    <source>
        <strain evidence="9 10">DSM 28571</strain>
    </source>
</reference>
<evidence type="ECO:0000256" key="7">
    <source>
        <dbReference type="RuleBase" id="RU363032"/>
    </source>
</evidence>
<keyword evidence="3" id="KW-1003">Cell membrane</keyword>
<evidence type="ECO:0000256" key="1">
    <source>
        <dbReference type="ARBA" id="ARBA00004651"/>
    </source>
</evidence>
<dbReference type="OrthoDB" id="9786413at2"/>
<feature type="transmembrane region" description="Helical" evidence="7">
    <location>
        <begin position="157"/>
        <end position="182"/>
    </location>
</feature>
<keyword evidence="5 7" id="KW-1133">Transmembrane helix</keyword>
<feature type="transmembrane region" description="Helical" evidence="7">
    <location>
        <begin position="270"/>
        <end position="288"/>
    </location>
</feature>
<comment type="similarity">
    <text evidence="7">Belongs to the binding-protein-dependent transport system permease family.</text>
</comment>
<evidence type="ECO:0000313" key="9">
    <source>
        <dbReference type="EMBL" id="OPJ59501.1"/>
    </source>
</evidence>
<dbReference type="AlphaFoldDB" id="A0A1V4IHL7"/>
<dbReference type="SUPFAM" id="SSF161098">
    <property type="entry name" value="MetI-like"/>
    <property type="match status" value="1"/>
</dbReference>
<comment type="subcellular location">
    <subcellularLocation>
        <location evidence="1 7">Cell membrane</location>
        <topology evidence="1 7">Multi-pass membrane protein</topology>
    </subcellularLocation>
</comment>
<comment type="caution">
    <text evidence="9">The sequence shown here is derived from an EMBL/GenBank/DDBJ whole genome shotgun (WGS) entry which is preliminary data.</text>
</comment>
<dbReference type="Pfam" id="PF00528">
    <property type="entry name" value="BPD_transp_1"/>
    <property type="match status" value="1"/>
</dbReference>
<feature type="transmembrane region" description="Helical" evidence="7">
    <location>
        <begin position="110"/>
        <end position="130"/>
    </location>
</feature>
<name>A0A1V4IHL7_9CLOT</name>
<evidence type="ECO:0000256" key="6">
    <source>
        <dbReference type="ARBA" id="ARBA00023136"/>
    </source>
</evidence>
<accession>A0A1V4IHL7</accession>
<dbReference type="PANTHER" id="PTHR30193">
    <property type="entry name" value="ABC TRANSPORTER PERMEASE PROTEIN"/>
    <property type="match status" value="1"/>
</dbReference>
<evidence type="ECO:0000256" key="5">
    <source>
        <dbReference type="ARBA" id="ARBA00022989"/>
    </source>
</evidence>
<dbReference type="Proteomes" id="UP000190080">
    <property type="component" value="Unassembled WGS sequence"/>
</dbReference>
<evidence type="ECO:0000256" key="4">
    <source>
        <dbReference type="ARBA" id="ARBA00022692"/>
    </source>
</evidence>
<dbReference type="PROSITE" id="PS50928">
    <property type="entry name" value="ABC_TM1"/>
    <property type="match status" value="1"/>
</dbReference>
<dbReference type="Gene3D" id="1.10.3720.10">
    <property type="entry name" value="MetI-like"/>
    <property type="match status" value="1"/>
</dbReference>
<dbReference type="GO" id="GO:0005886">
    <property type="term" value="C:plasma membrane"/>
    <property type="evidence" value="ECO:0007669"/>
    <property type="project" value="UniProtKB-SubCell"/>
</dbReference>
<protein>
    <submittedName>
        <fullName evidence="9">sn-glycerol-3-phosphate transport system permease protein UgpA</fullName>
    </submittedName>
</protein>
<dbReference type="PANTHER" id="PTHR30193:SF37">
    <property type="entry name" value="INNER MEMBRANE ABC TRANSPORTER PERMEASE PROTEIN YCJO"/>
    <property type="match status" value="1"/>
</dbReference>
<keyword evidence="4 7" id="KW-0812">Transmembrane</keyword>
<dbReference type="STRING" id="1450648.CLORY_32490"/>
<feature type="transmembrane region" description="Helical" evidence="7">
    <location>
        <begin position="12"/>
        <end position="35"/>
    </location>
</feature>
<dbReference type="InterPro" id="IPR035906">
    <property type="entry name" value="MetI-like_sf"/>
</dbReference>
<gene>
    <name evidence="9" type="primary">ugpA_1</name>
    <name evidence="9" type="ORF">CLORY_32490</name>
</gene>
<sequence>MLKIGKKATEKVEFIVYVLPAMILVSLAIYIPFLMSMFYSLTEWNGIQSNPKFVGFKNFKQIFSGDSDFRNAGLFTLKYCILYIILINVLALLIAVILDKQLKLRNVLRAAFFIPYILSLVIVGFIWKFIFSQGFTALAASTGWGVFKLSWLGDPKLAFTSIVIVSVWQSVGFYVLIYIAGLQSVPYDLIEAATVDGAGPLRRFFQIVLPLLGPSVTTCVFMSLTNSIKVFDVILSLTAGGPGGSTYSLTYDIYKEAFQNNMYGYGSAKAFIMFIIILIVTVIQLKFFKSREVEA</sequence>
<dbReference type="EMBL" id="MZGV01000043">
    <property type="protein sequence ID" value="OPJ59501.1"/>
    <property type="molecule type" value="Genomic_DNA"/>
</dbReference>
<organism evidence="9 10">
    <name type="scientific">Clostridium oryzae</name>
    <dbReference type="NCBI Taxonomy" id="1450648"/>
    <lineage>
        <taxon>Bacteria</taxon>
        <taxon>Bacillati</taxon>
        <taxon>Bacillota</taxon>
        <taxon>Clostridia</taxon>
        <taxon>Eubacteriales</taxon>
        <taxon>Clostridiaceae</taxon>
        <taxon>Clostridium</taxon>
    </lineage>
</organism>
<keyword evidence="2 7" id="KW-0813">Transport</keyword>
<feature type="transmembrane region" description="Helical" evidence="7">
    <location>
        <begin position="76"/>
        <end position="98"/>
    </location>
</feature>
<evidence type="ECO:0000256" key="3">
    <source>
        <dbReference type="ARBA" id="ARBA00022475"/>
    </source>
</evidence>
<feature type="domain" description="ABC transmembrane type-1" evidence="8">
    <location>
        <begin position="73"/>
        <end position="284"/>
    </location>
</feature>
<evidence type="ECO:0000313" key="10">
    <source>
        <dbReference type="Proteomes" id="UP000190080"/>
    </source>
</evidence>
<proteinExistence type="inferred from homology"/>
<dbReference type="CDD" id="cd06261">
    <property type="entry name" value="TM_PBP2"/>
    <property type="match status" value="1"/>
</dbReference>
<dbReference type="GO" id="GO:0055085">
    <property type="term" value="P:transmembrane transport"/>
    <property type="evidence" value="ECO:0007669"/>
    <property type="project" value="InterPro"/>
</dbReference>
<dbReference type="InterPro" id="IPR051393">
    <property type="entry name" value="ABC_transporter_permease"/>
</dbReference>
<evidence type="ECO:0000256" key="2">
    <source>
        <dbReference type="ARBA" id="ARBA00022448"/>
    </source>
</evidence>
<dbReference type="RefSeq" id="WP_079426405.1">
    <property type="nucleotide sequence ID" value="NZ_MZGV01000043.1"/>
</dbReference>
<keyword evidence="6 7" id="KW-0472">Membrane</keyword>
<evidence type="ECO:0000259" key="8">
    <source>
        <dbReference type="PROSITE" id="PS50928"/>
    </source>
</evidence>
<keyword evidence="10" id="KW-1185">Reference proteome</keyword>
<dbReference type="InterPro" id="IPR000515">
    <property type="entry name" value="MetI-like"/>
</dbReference>